<keyword evidence="2" id="KW-1185">Reference proteome</keyword>
<gene>
    <name evidence="1" type="ORF">GOP47_0014951</name>
</gene>
<reference evidence="1" key="1">
    <citation type="submission" date="2021-01" db="EMBL/GenBank/DDBJ databases">
        <title>Adiantum capillus-veneris genome.</title>
        <authorList>
            <person name="Fang Y."/>
            <person name="Liao Q."/>
        </authorList>
    </citation>
    <scope>NUCLEOTIDE SEQUENCE</scope>
    <source>
        <strain evidence="1">H3</strain>
        <tissue evidence="1">Leaf</tissue>
    </source>
</reference>
<sequence length="69" mass="7526">MCQSSAILVEKFEFVAVHLRLLGCLNPTLVSSKGGKLFSQTKSRGRSVIKDLGRPLGHLGALLLCMWVN</sequence>
<comment type="caution">
    <text evidence="1">The sequence shown here is derived from an EMBL/GenBank/DDBJ whole genome shotgun (WGS) entry which is preliminary data.</text>
</comment>
<accession>A0A9D4UNP2</accession>
<dbReference type="EMBL" id="JABFUD020000014">
    <property type="protein sequence ID" value="KAI5070608.1"/>
    <property type="molecule type" value="Genomic_DNA"/>
</dbReference>
<proteinExistence type="predicted"/>
<dbReference type="AlphaFoldDB" id="A0A9D4UNP2"/>
<evidence type="ECO:0000313" key="2">
    <source>
        <dbReference type="Proteomes" id="UP000886520"/>
    </source>
</evidence>
<dbReference type="Proteomes" id="UP000886520">
    <property type="component" value="Chromosome 14"/>
</dbReference>
<name>A0A9D4UNP2_ADICA</name>
<organism evidence="1 2">
    <name type="scientific">Adiantum capillus-veneris</name>
    <name type="common">Maidenhair fern</name>
    <dbReference type="NCBI Taxonomy" id="13818"/>
    <lineage>
        <taxon>Eukaryota</taxon>
        <taxon>Viridiplantae</taxon>
        <taxon>Streptophyta</taxon>
        <taxon>Embryophyta</taxon>
        <taxon>Tracheophyta</taxon>
        <taxon>Polypodiopsida</taxon>
        <taxon>Polypodiidae</taxon>
        <taxon>Polypodiales</taxon>
        <taxon>Pteridineae</taxon>
        <taxon>Pteridaceae</taxon>
        <taxon>Vittarioideae</taxon>
        <taxon>Adiantum</taxon>
    </lineage>
</organism>
<protein>
    <submittedName>
        <fullName evidence="1">Uncharacterized protein</fullName>
    </submittedName>
</protein>
<evidence type="ECO:0000313" key="1">
    <source>
        <dbReference type="EMBL" id="KAI5070608.1"/>
    </source>
</evidence>